<dbReference type="Gene3D" id="1.20.1070.10">
    <property type="entry name" value="Rhodopsin 7-helix transmembrane proteins"/>
    <property type="match status" value="1"/>
</dbReference>
<evidence type="ECO:0000256" key="12">
    <source>
        <dbReference type="ARBA" id="ARBA00023180"/>
    </source>
</evidence>
<keyword evidence="13 14" id="KW-0807">Transducer</keyword>
<evidence type="ECO:0000256" key="15">
    <source>
        <dbReference type="SAM" id="Phobius"/>
    </source>
</evidence>
<proteinExistence type="evidence at transcript level"/>
<sequence>MDIPTETPYGAGDDPAGTGWRWAETDQNGFHKYDHLIVGLYLFVIGIIGTVENGITLATFTKFRSLRSPTTMLLVHLAIADLGICIFGYPFSGASSLRSHWLFGGVGCQWYGFNGMFFGMANIGLLTCVAVDRYLVICRQDLVDKVNYNTYGVMAALGWLFAAFWAALPLVGWAEYSLEPSGTACTINWQKNDSLYISYVTSCFILGFALPLAVMMFCYWQASCFVNKVLKGDISGDLTFPVAVNVDWEYQNHFSKMCLAMVAAFVVAWTPYSVLFLFAAFGNPADIPAWITLLPPLIAKSSALYNPIIYIIANRRFRSAIFSMVKGQNPDVELEETNIPMDAGDHSCRISPIEDTGKEMSSMGNANA</sequence>
<keyword evidence="3" id="KW-0716">Sensory transduction</keyword>
<evidence type="ECO:0000313" key="17">
    <source>
        <dbReference type="EMBL" id="DAC74057.1"/>
    </source>
</evidence>
<dbReference type="CDD" id="cd15073">
    <property type="entry name" value="7tmA_Peropsin"/>
    <property type="match status" value="1"/>
</dbReference>
<evidence type="ECO:0000256" key="1">
    <source>
        <dbReference type="ARBA" id="ARBA00004141"/>
    </source>
</evidence>
<feature type="transmembrane region" description="Helical" evidence="15">
    <location>
        <begin position="36"/>
        <end position="60"/>
    </location>
</feature>
<evidence type="ECO:0000256" key="13">
    <source>
        <dbReference type="ARBA" id="ARBA00023224"/>
    </source>
</evidence>
<feature type="transmembrane region" description="Helical" evidence="15">
    <location>
        <begin position="111"/>
        <end position="136"/>
    </location>
</feature>
<feature type="transmembrane region" description="Helical" evidence="15">
    <location>
        <begin position="196"/>
        <end position="220"/>
    </location>
</feature>
<feature type="transmembrane region" description="Helical" evidence="15">
    <location>
        <begin position="287"/>
        <end position="313"/>
    </location>
</feature>
<dbReference type="GO" id="GO:0016020">
    <property type="term" value="C:membrane"/>
    <property type="evidence" value="ECO:0007669"/>
    <property type="project" value="UniProtKB-SubCell"/>
</dbReference>
<evidence type="ECO:0000256" key="9">
    <source>
        <dbReference type="ARBA" id="ARBA00023136"/>
    </source>
</evidence>
<dbReference type="SUPFAM" id="SSF81321">
    <property type="entry name" value="Family A G protein-coupled receptor-like"/>
    <property type="match status" value="1"/>
</dbReference>
<dbReference type="AlphaFoldDB" id="A0A455ZAL4"/>
<gene>
    <name evidence="17" type="primary">op14</name>
</gene>
<keyword evidence="6 15" id="KW-1133">Transmembrane helix</keyword>
<accession>A0A455ZAL4</accession>
<dbReference type="InterPro" id="IPR002962">
    <property type="entry name" value="Peropsin"/>
</dbReference>
<reference evidence="17" key="1">
    <citation type="journal article" date="2018" name="Sci. Rep.">
        <title>The role of transposable elements in functional evolution of amphioxus genome: the case of opsin gene family.</title>
        <authorList>
            <person name="Pantzartzi C.N."/>
            <person name="Pergner J."/>
            <person name="Kozmik Z."/>
        </authorList>
    </citation>
    <scope>NUCLEOTIDE SEQUENCE</scope>
</reference>
<dbReference type="PRINTS" id="PR00237">
    <property type="entry name" value="GPCRRHODOPSN"/>
</dbReference>
<feature type="transmembrane region" description="Helical" evidence="15">
    <location>
        <begin position="258"/>
        <end position="281"/>
    </location>
</feature>
<comment type="similarity">
    <text evidence="14">Belongs to the G-protein coupled receptor 1 family.</text>
</comment>
<dbReference type="InterPro" id="IPR027430">
    <property type="entry name" value="Retinal_BS"/>
</dbReference>
<dbReference type="PRINTS" id="PR01244">
    <property type="entry name" value="PEROPSIN"/>
</dbReference>
<keyword evidence="4 14" id="KW-0812">Transmembrane</keyword>
<evidence type="ECO:0000256" key="11">
    <source>
        <dbReference type="ARBA" id="ARBA00023170"/>
    </source>
</evidence>
<keyword evidence="5" id="KW-0681">Retinal protein</keyword>
<comment type="subcellular location">
    <subcellularLocation>
        <location evidence="1">Membrane</location>
        <topology evidence="1">Multi-pass membrane protein</topology>
    </subcellularLocation>
</comment>
<evidence type="ECO:0000256" key="8">
    <source>
        <dbReference type="ARBA" id="ARBA00023040"/>
    </source>
</evidence>
<keyword evidence="10" id="KW-1015">Disulfide bond</keyword>
<keyword evidence="9 15" id="KW-0472">Membrane</keyword>
<evidence type="ECO:0000256" key="2">
    <source>
        <dbReference type="ARBA" id="ARBA00022543"/>
    </source>
</evidence>
<keyword evidence="7" id="KW-0157">Chromophore</keyword>
<feature type="transmembrane region" description="Helical" evidence="15">
    <location>
        <begin position="72"/>
        <end position="91"/>
    </location>
</feature>
<evidence type="ECO:0000259" key="16">
    <source>
        <dbReference type="PROSITE" id="PS50262"/>
    </source>
</evidence>
<protein>
    <submittedName>
        <fullName evidence="17">Peropsin</fullName>
    </submittedName>
</protein>
<keyword evidence="8 14" id="KW-0297">G-protein coupled receptor</keyword>
<evidence type="ECO:0000256" key="4">
    <source>
        <dbReference type="ARBA" id="ARBA00022692"/>
    </source>
</evidence>
<evidence type="ECO:0000256" key="10">
    <source>
        <dbReference type="ARBA" id="ARBA00023157"/>
    </source>
</evidence>
<feature type="domain" description="G-protein coupled receptors family 1 profile" evidence="16">
    <location>
        <begin position="52"/>
        <end position="310"/>
    </location>
</feature>
<evidence type="ECO:0000256" key="5">
    <source>
        <dbReference type="ARBA" id="ARBA00022925"/>
    </source>
</evidence>
<dbReference type="Pfam" id="PF00001">
    <property type="entry name" value="7tm_1"/>
    <property type="match status" value="1"/>
</dbReference>
<dbReference type="GO" id="GO:0004930">
    <property type="term" value="F:G protein-coupled receptor activity"/>
    <property type="evidence" value="ECO:0007669"/>
    <property type="project" value="UniProtKB-KW"/>
</dbReference>
<evidence type="ECO:0000256" key="14">
    <source>
        <dbReference type="RuleBase" id="RU000688"/>
    </source>
</evidence>
<dbReference type="InterPro" id="IPR017452">
    <property type="entry name" value="GPCR_Rhodpsn_7TM"/>
</dbReference>
<dbReference type="GO" id="GO:0007601">
    <property type="term" value="P:visual perception"/>
    <property type="evidence" value="ECO:0007669"/>
    <property type="project" value="InterPro"/>
</dbReference>
<dbReference type="PROSITE" id="PS50262">
    <property type="entry name" value="G_PROTEIN_RECEP_F1_2"/>
    <property type="match status" value="1"/>
</dbReference>
<feature type="transmembrane region" description="Helical" evidence="15">
    <location>
        <begin position="148"/>
        <end position="168"/>
    </location>
</feature>
<dbReference type="EMBL" id="BK010260">
    <property type="protein sequence ID" value="DAC74057.1"/>
    <property type="molecule type" value="mRNA"/>
</dbReference>
<evidence type="ECO:0000256" key="7">
    <source>
        <dbReference type="ARBA" id="ARBA00022991"/>
    </source>
</evidence>
<dbReference type="GO" id="GO:0007602">
    <property type="term" value="P:phototransduction"/>
    <property type="evidence" value="ECO:0007669"/>
    <property type="project" value="UniProtKB-KW"/>
</dbReference>
<organism evidence="17">
    <name type="scientific">Branchiostoma floridae</name>
    <name type="common">Florida lancelet</name>
    <name type="synonym">Amphioxus</name>
    <dbReference type="NCBI Taxonomy" id="7739"/>
    <lineage>
        <taxon>Eukaryota</taxon>
        <taxon>Metazoa</taxon>
        <taxon>Chordata</taxon>
        <taxon>Cephalochordata</taxon>
        <taxon>Leptocardii</taxon>
        <taxon>Amphioxiformes</taxon>
        <taxon>Branchiostomatidae</taxon>
        <taxon>Branchiostoma</taxon>
    </lineage>
</organism>
<dbReference type="PROSITE" id="PS00238">
    <property type="entry name" value="OPSIN"/>
    <property type="match status" value="1"/>
</dbReference>
<dbReference type="PROSITE" id="PS00237">
    <property type="entry name" value="G_PROTEIN_RECEP_F1_1"/>
    <property type="match status" value="1"/>
</dbReference>
<dbReference type="GO" id="GO:0009881">
    <property type="term" value="F:photoreceptor activity"/>
    <property type="evidence" value="ECO:0007669"/>
    <property type="project" value="UniProtKB-KW"/>
</dbReference>
<dbReference type="PANTHER" id="PTHR24240">
    <property type="entry name" value="OPSIN"/>
    <property type="match status" value="1"/>
</dbReference>
<name>A0A455ZAL4_BRAFL</name>
<evidence type="ECO:0000256" key="3">
    <source>
        <dbReference type="ARBA" id="ARBA00022606"/>
    </source>
</evidence>
<keyword evidence="11 14" id="KW-0675">Receptor</keyword>
<dbReference type="FunFam" id="1.20.1070.10:FF:000219">
    <property type="entry name" value="Opsin 5-like 2"/>
    <property type="match status" value="1"/>
</dbReference>
<evidence type="ECO:0000256" key="6">
    <source>
        <dbReference type="ARBA" id="ARBA00022989"/>
    </source>
</evidence>
<dbReference type="InterPro" id="IPR050125">
    <property type="entry name" value="GPCR_opsins"/>
</dbReference>
<dbReference type="InterPro" id="IPR000276">
    <property type="entry name" value="GPCR_Rhodpsn"/>
</dbReference>
<keyword evidence="12" id="KW-0325">Glycoprotein</keyword>
<keyword evidence="2" id="KW-0600">Photoreceptor protein</keyword>